<proteinExistence type="predicted"/>
<accession>A0A1G8G9Y2</accession>
<dbReference type="Pfam" id="PF11964">
    <property type="entry name" value="SpoIIAA-like"/>
    <property type="match status" value="1"/>
</dbReference>
<dbReference type="Gene3D" id="3.40.50.10600">
    <property type="entry name" value="SpoIIaa-like domains"/>
    <property type="match status" value="1"/>
</dbReference>
<dbReference type="InterPro" id="IPR036513">
    <property type="entry name" value="STAS_dom_sf"/>
</dbReference>
<protein>
    <submittedName>
        <fullName evidence="1">SpoIIAA-like</fullName>
    </submittedName>
</protein>
<dbReference type="InterPro" id="IPR038396">
    <property type="entry name" value="SpoIIAA-like_sf"/>
</dbReference>
<dbReference type="InterPro" id="IPR021866">
    <property type="entry name" value="SpoIIAA-like"/>
</dbReference>
<evidence type="ECO:0000313" key="1">
    <source>
        <dbReference type="EMBL" id="SDH91179.1"/>
    </source>
</evidence>
<reference evidence="2" key="1">
    <citation type="submission" date="2016-10" db="EMBL/GenBank/DDBJ databases">
        <authorList>
            <person name="Varghese N."/>
            <person name="Submissions S."/>
        </authorList>
    </citation>
    <scope>NUCLEOTIDE SEQUENCE [LARGE SCALE GENOMIC DNA]</scope>
    <source>
        <strain evidence="2">CGMCC 1.10228</strain>
    </source>
</reference>
<dbReference type="RefSeq" id="WP_093278854.1">
    <property type="nucleotide sequence ID" value="NZ_FNDD01000035.1"/>
</dbReference>
<organism evidence="1 2">
    <name type="scientific">Vibrio xiamenensis</name>
    <dbReference type="NCBI Taxonomy" id="861298"/>
    <lineage>
        <taxon>Bacteria</taxon>
        <taxon>Pseudomonadati</taxon>
        <taxon>Pseudomonadota</taxon>
        <taxon>Gammaproteobacteria</taxon>
        <taxon>Vibrionales</taxon>
        <taxon>Vibrionaceae</taxon>
        <taxon>Vibrio</taxon>
    </lineage>
</organism>
<keyword evidence="2" id="KW-1185">Reference proteome</keyword>
<evidence type="ECO:0000313" key="2">
    <source>
        <dbReference type="Proteomes" id="UP000198854"/>
    </source>
</evidence>
<gene>
    <name evidence="1" type="ORF">SAMN04488136_13558</name>
</gene>
<dbReference type="SUPFAM" id="SSF52091">
    <property type="entry name" value="SpoIIaa-like"/>
    <property type="match status" value="1"/>
</dbReference>
<dbReference type="Proteomes" id="UP000198854">
    <property type="component" value="Unassembled WGS sequence"/>
</dbReference>
<sequence length="126" mass="14300">MNISKHGVSIGLDRVGEHFFVAIKAVGKLTHDDYQRLAPMLEAALAKVNEPRVKVLFDASEFEGWELRAAWDDFKLGLSLGSEFDKIALYGEHDWQAWAAKIGDWFINGEVRSFNDYQQALSWLAN</sequence>
<dbReference type="STRING" id="861298.SAMN04488136_13558"/>
<dbReference type="OrthoDB" id="555504at2"/>
<name>A0A1G8G9Y2_9VIBR</name>
<dbReference type="EMBL" id="FNDD01000035">
    <property type="protein sequence ID" value="SDH91179.1"/>
    <property type="molecule type" value="Genomic_DNA"/>
</dbReference>
<dbReference type="AlphaFoldDB" id="A0A1G8G9Y2"/>